<dbReference type="SUPFAM" id="SSF90257">
    <property type="entry name" value="Myosin rod fragments"/>
    <property type="match status" value="1"/>
</dbReference>
<gene>
    <name evidence="7" type="ORF">AMELA_G00070110</name>
</gene>
<dbReference type="PROSITE" id="PS51842">
    <property type="entry name" value="IF_ROD_2"/>
    <property type="match status" value="1"/>
</dbReference>
<dbReference type="Pfam" id="PF00038">
    <property type="entry name" value="Filament"/>
    <property type="match status" value="1"/>
</dbReference>
<organism evidence="7 8">
    <name type="scientific">Ameiurus melas</name>
    <name type="common">Black bullhead</name>
    <name type="synonym">Silurus melas</name>
    <dbReference type="NCBI Taxonomy" id="219545"/>
    <lineage>
        <taxon>Eukaryota</taxon>
        <taxon>Metazoa</taxon>
        <taxon>Chordata</taxon>
        <taxon>Craniata</taxon>
        <taxon>Vertebrata</taxon>
        <taxon>Euteleostomi</taxon>
        <taxon>Actinopterygii</taxon>
        <taxon>Neopterygii</taxon>
        <taxon>Teleostei</taxon>
        <taxon>Ostariophysi</taxon>
        <taxon>Siluriformes</taxon>
        <taxon>Ictaluridae</taxon>
        <taxon>Ameiurus</taxon>
    </lineage>
</organism>
<dbReference type="PROSITE" id="PS00226">
    <property type="entry name" value="IF_ROD_1"/>
    <property type="match status" value="1"/>
</dbReference>
<dbReference type="GO" id="GO:0030424">
    <property type="term" value="C:axon"/>
    <property type="evidence" value="ECO:0007669"/>
    <property type="project" value="TreeGrafter"/>
</dbReference>
<keyword evidence="2 4" id="KW-0403">Intermediate filament</keyword>
<dbReference type="InterPro" id="IPR050405">
    <property type="entry name" value="Intermediate_filament"/>
</dbReference>
<dbReference type="GO" id="GO:0045109">
    <property type="term" value="P:intermediate filament organization"/>
    <property type="evidence" value="ECO:0007669"/>
    <property type="project" value="TreeGrafter"/>
</dbReference>
<feature type="coiled-coil region" evidence="5">
    <location>
        <begin position="76"/>
        <end position="103"/>
    </location>
</feature>
<keyword evidence="8" id="KW-1185">Reference proteome</keyword>
<dbReference type="GO" id="GO:0005200">
    <property type="term" value="F:structural constituent of cytoskeleton"/>
    <property type="evidence" value="ECO:0007669"/>
    <property type="project" value="TreeGrafter"/>
</dbReference>
<keyword evidence="3 5" id="KW-0175">Coiled coil</keyword>
<dbReference type="SMART" id="SM01391">
    <property type="entry name" value="Filament"/>
    <property type="match status" value="1"/>
</dbReference>
<dbReference type="Gene3D" id="1.20.5.170">
    <property type="match status" value="1"/>
</dbReference>
<dbReference type="AlphaFoldDB" id="A0A7J6B5I5"/>
<evidence type="ECO:0000256" key="4">
    <source>
        <dbReference type="RuleBase" id="RU000685"/>
    </source>
</evidence>
<evidence type="ECO:0000313" key="8">
    <source>
        <dbReference type="Proteomes" id="UP000593565"/>
    </source>
</evidence>
<dbReference type="Gene3D" id="1.20.5.500">
    <property type="entry name" value="Single helix bin"/>
    <property type="match status" value="1"/>
</dbReference>
<reference evidence="7 8" key="1">
    <citation type="submission" date="2020-02" db="EMBL/GenBank/DDBJ databases">
        <title>A chromosome-scale genome assembly of the black bullhead catfish (Ameiurus melas).</title>
        <authorList>
            <person name="Wen M."/>
            <person name="Zham M."/>
            <person name="Cabau C."/>
            <person name="Klopp C."/>
            <person name="Donnadieu C."/>
            <person name="Roques C."/>
            <person name="Bouchez O."/>
            <person name="Lampietro C."/>
            <person name="Jouanno E."/>
            <person name="Herpin A."/>
            <person name="Louis A."/>
            <person name="Berthelot C."/>
            <person name="Parey E."/>
            <person name="Roest-Crollius H."/>
            <person name="Braasch I."/>
            <person name="Postlethwait J."/>
            <person name="Robinson-Rechavi M."/>
            <person name="Echchiki A."/>
            <person name="Begum T."/>
            <person name="Montfort J."/>
            <person name="Schartl M."/>
            <person name="Bobe J."/>
            <person name="Guiguen Y."/>
        </authorList>
    </citation>
    <scope>NUCLEOTIDE SEQUENCE [LARGE SCALE GENOMIC DNA]</scope>
    <source>
        <strain evidence="7">M_S1</strain>
        <tissue evidence="7">Blood</tissue>
    </source>
</reference>
<name>A0A7J6B5I5_AMEME</name>
<feature type="domain" description="IF rod" evidence="6">
    <location>
        <begin position="65"/>
        <end position="385"/>
    </location>
</feature>
<comment type="caution">
    <text evidence="7">The sequence shown here is derived from an EMBL/GenBank/DDBJ whole genome shotgun (WGS) entry which is preliminary data.</text>
</comment>
<dbReference type="PANTHER" id="PTHR45652">
    <property type="entry name" value="GLIAL FIBRILLARY ACIDIC PROTEIN"/>
    <property type="match status" value="1"/>
</dbReference>
<evidence type="ECO:0000259" key="6">
    <source>
        <dbReference type="PROSITE" id="PS51842"/>
    </source>
</evidence>
<dbReference type="GO" id="GO:0005737">
    <property type="term" value="C:cytoplasm"/>
    <property type="evidence" value="ECO:0007669"/>
    <property type="project" value="TreeGrafter"/>
</dbReference>
<dbReference type="InterPro" id="IPR018039">
    <property type="entry name" value="IF_conserved"/>
</dbReference>
<comment type="function">
    <text evidence="1">Vimentins are class-III intermediate filaments found in various non-epithelial cells, especially mesenchymal cells. Vimentin is attached to the nucleus, endoplasmic reticulum, and mitochondria, either laterally or terminally.</text>
</comment>
<dbReference type="InterPro" id="IPR039008">
    <property type="entry name" value="IF_rod_dom"/>
</dbReference>
<dbReference type="GO" id="GO:0005882">
    <property type="term" value="C:intermediate filament"/>
    <property type="evidence" value="ECO:0007669"/>
    <property type="project" value="UniProtKB-KW"/>
</dbReference>
<dbReference type="Proteomes" id="UP000593565">
    <property type="component" value="Unassembled WGS sequence"/>
</dbReference>
<proteinExistence type="inferred from homology"/>
<dbReference type="Gene3D" id="1.20.5.1160">
    <property type="entry name" value="Vasodilator-stimulated phosphoprotein"/>
    <property type="match status" value="1"/>
</dbReference>
<protein>
    <recommendedName>
        <fullName evidence="6">IF rod domain-containing protein</fullName>
    </recommendedName>
</protein>
<dbReference type="SUPFAM" id="SSF64593">
    <property type="entry name" value="Intermediate filament protein, coiled coil region"/>
    <property type="match status" value="2"/>
</dbReference>
<feature type="coiled-coil region" evidence="5">
    <location>
        <begin position="304"/>
        <end position="349"/>
    </location>
</feature>
<dbReference type="GO" id="GO:0005886">
    <property type="term" value="C:plasma membrane"/>
    <property type="evidence" value="ECO:0007669"/>
    <property type="project" value="TreeGrafter"/>
</dbReference>
<evidence type="ECO:0000256" key="2">
    <source>
        <dbReference type="ARBA" id="ARBA00022754"/>
    </source>
</evidence>
<evidence type="ECO:0000313" key="7">
    <source>
        <dbReference type="EMBL" id="KAF4089737.1"/>
    </source>
</evidence>
<dbReference type="EMBL" id="JAAGNN010000005">
    <property type="protein sequence ID" value="KAF4089737.1"/>
    <property type="molecule type" value="Genomic_DNA"/>
</dbReference>
<comment type="similarity">
    <text evidence="4">Belongs to the intermediate filament family.</text>
</comment>
<dbReference type="PANTHER" id="PTHR45652:SF5">
    <property type="entry name" value="VIMENTIN"/>
    <property type="match status" value="1"/>
</dbReference>
<sequence length="426" mass="45443">MGYGQGAGGAGLALGGGGGAGALVASPAFAMGRTFAAGGMTAGAALAGGPALGPTLAPVLSRAAEKTTLSTLNDRFSVYMAKVRALQQENAALEAKLSQLTGGTDMSPESSSTTTVEYETQLNEYRTTLQNLTLDTIKLEIELDNVRGTAHELKAKLDFEQGVRFQLESDIGAMKKDIEAASDLRIDLDAKLSSLKNELNFVTKTQEEELSSLQSKLGTTTMDTSVSMIEVDTGKSFDISTALNKMRMEYEKSVQQHREEAEAYYKLKMDEIQTANAKSTEAVSSTKAEITAARKELQALGLDLQGLLSQNMSLEQSLAEANAQSSVGVAEYQAQIASLTSAIEAAKHDLHKQILAYQELLDVKLALDVEIATYRKLLEGDDFKLPEFTETSYTFSAGGGGIQIKEVITEHTETSAISDAGTPDSY</sequence>
<evidence type="ECO:0000256" key="3">
    <source>
        <dbReference type="ARBA" id="ARBA00023054"/>
    </source>
</evidence>
<accession>A0A7J6B5I5</accession>
<evidence type="ECO:0000256" key="5">
    <source>
        <dbReference type="SAM" id="Coils"/>
    </source>
</evidence>
<evidence type="ECO:0000256" key="1">
    <source>
        <dbReference type="ARBA" id="ARBA00002825"/>
    </source>
</evidence>